<evidence type="ECO:0000256" key="1">
    <source>
        <dbReference type="SAM" id="Phobius"/>
    </source>
</evidence>
<dbReference type="InterPro" id="IPR037185">
    <property type="entry name" value="EmrE-like"/>
</dbReference>
<dbReference type="InterPro" id="IPR000620">
    <property type="entry name" value="EamA_dom"/>
</dbReference>
<feature type="transmembrane region" description="Helical" evidence="1">
    <location>
        <begin position="37"/>
        <end position="62"/>
    </location>
</feature>
<accession>A0ABM9A617</accession>
<sequence length="267" mass="28959">MLNKDIKASSLVVISTFFLATQNTAAKKLTGEMLVGFLLTVRFFSISAICFATMFSQLLILITLSSMSLIGATLMISLSPLLIPFVDWLAYRRKIKLKNTISLLIAFSGVFLLTEGGAVDLHTGIAYGAAAAITLAVTQVVAHRVSKSELRVTSQVCWTFLVSGLCSLPLLFWQLSHSPASLSNVTAVSWLILIAFIISSALNRSIRNLGYSLASSATVTAPWLYSNLIFAAVFGAMFFHESITYVTAIGFRQLLSEELPTSTDNVQ</sequence>
<feature type="transmembrane region" description="Helical" evidence="1">
    <location>
        <begin position="125"/>
        <end position="145"/>
    </location>
</feature>
<reference evidence="3" key="1">
    <citation type="submission" date="2021-11" db="EMBL/GenBank/DDBJ databases">
        <authorList>
            <person name="Rodrigo-Torres L."/>
            <person name="Arahal R. D."/>
            <person name="Lucena T."/>
        </authorList>
    </citation>
    <scope>NUCLEOTIDE SEQUENCE</scope>
    <source>
        <strain evidence="3">CECT 7928</strain>
    </source>
</reference>
<keyword evidence="1" id="KW-1133">Transmembrane helix</keyword>
<feature type="transmembrane region" description="Helical" evidence="1">
    <location>
        <begin position="181"/>
        <end position="202"/>
    </location>
</feature>
<evidence type="ECO:0000313" key="4">
    <source>
        <dbReference type="Proteomes" id="UP000838748"/>
    </source>
</evidence>
<protein>
    <recommendedName>
        <fullName evidence="2">EamA domain-containing protein</fullName>
    </recommendedName>
</protein>
<evidence type="ECO:0000259" key="2">
    <source>
        <dbReference type="Pfam" id="PF00892"/>
    </source>
</evidence>
<feature type="transmembrane region" description="Helical" evidence="1">
    <location>
        <begin position="223"/>
        <end position="240"/>
    </location>
</feature>
<dbReference type="Proteomes" id="UP000838748">
    <property type="component" value="Unassembled WGS sequence"/>
</dbReference>
<dbReference type="SUPFAM" id="SSF103481">
    <property type="entry name" value="Multidrug resistance efflux transporter EmrE"/>
    <property type="match status" value="2"/>
</dbReference>
<name>A0ABM9A617_9VIBR</name>
<feature type="domain" description="EamA" evidence="2">
    <location>
        <begin position="123"/>
        <end position="250"/>
    </location>
</feature>
<feature type="transmembrane region" description="Helical" evidence="1">
    <location>
        <begin position="101"/>
        <end position="119"/>
    </location>
</feature>
<feature type="transmembrane region" description="Helical" evidence="1">
    <location>
        <begin position="157"/>
        <end position="175"/>
    </location>
</feature>
<proteinExistence type="predicted"/>
<keyword evidence="1" id="KW-0812">Transmembrane</keyword>
<dbReference type="EMBL" id="CAKLDM010000002">
    <property type="protein sequence ID" value="CAH0540628.1"/>
    <property type="molecule type" value="Genomic_DNA"/>
</dbReference>
<organism evidence="3 4">
    <name type="scientific">Vibrio marisflavi CECT 7928</name>
    <dbReference type="NCBI Taxonomy" id="634439"/>
    <lineage>
        <taxon>Bacteria</taxon>
        <taxon>Pseudomonadati</taxon>
        <taxon>Pseudomonadota</taxon>
        <taxon>Gammaproteobacteria</taxon>
        <taxon>Vibrionales</taxon>
        <taxon>Vibrionaceae</taxon>
        <taxon>Vibrio</taxon>
    </lineage>
</organism>
<comment type="caution">
    <text evidence="3">The sequence shown here is derived from an EMBL/GenBank/DDBJ whole genome shotgun (WGS) entry which is preliminary data.</text>
</comment>
<keyword evidence="4" id="KW-1185">Reference proteome</keyword>
<gene>
    <name evidence="3" type="ORF">VMF7928_02993</name>
</gene>
<dbReference type="Pfam" id="PF00892">
    <property type="entry name" value="EamA"/>
    <property type="match status" value="1"/>
</dbReference>
<dbReference type="RefSeq" id="WP_237362504.1">
    <property type="nucleotide sequence ID" value="NZ_CAKLDM010000002.1"/>
</dbReference>
<feature type="transmembrane region" description="Helical" evidence="1">
    <location>
        <begin position="68"/>
        <end position="89"/>
    </location>
</feature>
<evidence type="ECO:0000313" key="3">
    <source>
        <dbReference type="EMBL" id="CAH0540628.1"/>
    </source>
</evidence>
<keyword evidence="1" id="KW-0472">Membrane</keyword>